<organism evidence="2 5">
    <name type="scientific">Acinetobacter proteolyticus</name>
    <dbReference type="NCBI Taxonomy" id="1776741"/>
    <lineage>
        <taxon>Bacteria</taxon>
        <taxon>Pseudomonadati</taxon>
        <taxon>Pseudomonadota</taxon>
        <taxon>Gammaproteobacteria</taxon>
        <taxon>Moraxellales</taxon>
        <taxon>Moraxellaceae</taxon>
        <taxon>Acinetobacter</taxon>
    </lineage>
</organism>
<dbReference type="PROSITE" id="PS51257">
    <property type="entry name" value="PROKAR_LIPOPROTEIN"/>
    <property type="match status" value="1"/>
</dbReference>
<dbReference type="EMBL" id="CABWKZ010000014">
    <property type="protein sequence ID" value="VXA55219.1"/>
    <property type="molecule type" value="Genomic_DNA"/>
</dbReference>
<evidence type="ECO:0008006" key="7">
    <source>
        <dbReference type="Google" id="ProtNLM"/>
    </source>
</evidence>
<evidence type="ECO:0000313" key="4">
    <source>
        <dbReference type="Proteomes" id="UP000013034"/>
    </source>
</evidence>
<dbReference type="EMBL" id="PISJ01000015">
    <property type="protein sequence ID" value="PKF32563.1"/>
    <property type="molecule type" value="Genomic_DNA"/>
</dbReference>
<sequence>MKLLFLLIATVSLSGCLFGKSSELKRAEKLLQSFQCHNIESNELATSSISNFYQQSLAANKDKAASYIEEYKNGEDLFDIPLDEVVQQKYQLYKQACQALGGVATPKETITVTTTE</sequence>
<dbReference type="Proteomes" id="UP000233553">
    <property type="component" value="Unassembled WGS sequence"/>
</dbReference>
<evidence type="ECO:0000313" key="5">
    <source>
        <dbReference type="Proteomes" id="UP000233553"/>
    </source>
</evidence>
<name>A0A2N0WD43_9GAMM</name>
<gene>
    <name evidence="3" type="ORF">ACI8B_210022</name>
    <name evidence="2" type="ORF">CW311_13080</name>
    <name evidence="1" type="ORF">F993_00196</name>
</gene>
<reference evidence="2 5" key="2">
    <citation type="submission" date="2017-12" db="EMBL/GenBank/DDBJ databases">
        <title>Draft Genome sequences of multiple microbial strains isolated from spacecraft associated surfaces.</title>
        <authorList>
            <person name="Seuylemezian A."/>
            <person name="Vaishampayan P."/>
            <person name="Venkateswaran K."/>
        </authorList>
    </citation>
    <scope>NUCLEOTIDE SEQUENCE [LARGE SCALE GENOMIC DNA]</scope>
    <source>
        <strain evidence="2 5">2P01AA</strain>
    </source>
</reference>
<evidence type="ECO:0000313" key="3">
    <source>
        <dbReference type="EMBL" id="VXA55219.1"/>
    </source>
</evidence>
<dbReference type="AlphaFoldDB" id="A0A2N0WD43"/>
<accession>A0A2N0WD43</accession>
<dbReference type="Proteomes" id="UP000430404">
    <property type="component" value="Unassembled WGS sequence"/>
</dbReference>
<evidence type="ECO:0000313" key="2">
    <source>
        <dbReference type="EMBL" id="PKF32563.1"/>
    </source>
</evidence>
<evidence type="ECO:0000313" key="6">
    <source>
        <dbReference type="Proteomes" id="UP000430404"/>
    </source>
</evidence>
<keyword evidence="4" id="KW-1185">Reference proteome</keyword>
<dbReference type="Proteomes" id="UP000013034">
    <property type="component" value="Unassembled WGS sequence"/>
</dbReference>
<dbReference type="EMBL" id="APOI01000003">
    <property type="protein sequence ID" value="ENU25212.1"/>
    <property type="molecule type" value="Genomic_DNA"/>
</dbReference>
<proteinExistence type="predicted"/>
<evidence type="ECO:0000313" key="1">
    <source>
        <dbReference type="EMBL" id="ENU25212.1"/>
    </source>
</evidence>
<reference evidence="1 4" key="1">
    <citation type="submission" date="2013-02" db="EMBL/GenBank/DDBJ databases">
        <title>The Genome Sequence of Acinetobacter sp. NIPH 809.</title>
        <authorList>
            <consortium name="The Broad Institute Genome Sequencing Platform"/>
            <consortium name="The Broad Institute Genome Sequencing Center for Infectious Disease"/>
            <person name="Cerqueira G."/>
            <person name="Feldgarden M."/>
            <person name="Courvalin P."/>
            <person name="Perichon B."/>
            <person name="Grillot-Courvalin C."/>
            <person name="Clermont D."/>
            <person name="Rocha E."/>
            <person name="Yoon E.-J."/>
            <person name="Nemec A."/>
            <person name="Walker B."/>
            <person name="Young S.K."/>
            <person name="Zeng Q."/>
            <person name="Gargeya S."/>
            <person name="Fitzgerald M."/>
            <person name="Haas B."/>
            <person name="Abouelleil A."/>
            <person name="Alvarado L."/>
            <person name="Arachchi H.M."/>
            <person name="Berlin A.M."/>
            <person name="Chapman S.B."/>
            <person name="Dewar J."/>
            <person name="Goldberg J."/>
            <person name="Griggs A."/>
            <person name="Gujja S."/>
            <person name="Hansen M."/>
            <person name="Howarth C."/>
            <person name="Imamovic A."/>
            <person name="Larimer J."/>
            <person name="McCowan C."/>
            <person name="Murphy C."/>
            <person name="Neiman D."/>
            <person name="Pearson M."/>
            <person name="Priest M."/>
            <person name="Roberts A."/>
            <person name="Saif S."/>
            <person name="Shea T."/>
            <person name="Sisk P."/>
            <person name="Sykes S."/>
            <person name="Wortman J."/>
            <person name="Nusbaum C."/>
            <person name="Birren B."/>
        </authorList>
    </citation>
    <scope>NUCLEOTIDE SEQUENCE [LARGE SCALE GENOMIC DNA]</scope>
    <source>
        <strain evidence="1 4">NIPH 809</strain>
    </source>
</reference>
<protein>
    <recommendedName>
        <fullName evidence="7">Lipoprotein</fullName>
    </recommendedName>
</protein>
<dbReference type="RefSeq" id="WP_004652134.1">
    <property type="nucleotide sequence ID" value="NZ_CP158965.1"/>
</dbReference>
<reference evidence="3 6" key="3">
    <citation type="submission" date="2019-10" db="EMBL/GenBank/DDBJ databases">
        <authorList>
            <person name="Karimi E."/>
        </authorList>
    </citation>
    <scope>NUCLEOTIDE SEQUENCE [LARGE SCALE GENOMIC DNA]</scope>
    <source>
        <strain evidence="3">Acinetobacter sp. 8BE</strain>
    </source>
</reference>
<accession>A0A653K4K7</accession>